<dbReference type="Proteomes" id="UP001481872">
    <property type="component" value="Unassembled WGS sequence"/>
</dbReference>
<name>A0ABV1J6C2_9FIRM</name>
<feature type="transmembrane region" description="Helical" evidence="7">
    <location>
        <begin position="293"/>
        <end position="314"/>
    </location>
</feature>
<evidence type="ECO:0000313" key="10">
    <source>
        <dbReference type="Proteomes" id="UP001481872"/>
    </source>
</evidence>
<dbReference type="InterPro" id="IPR011701">
    <property type="entry name" value="MFS"/>
</dbReference>
<dbReference type="SUPFAM" id="SSF103473">
    <property type="entry name" value="MFS general substrate transporter"/>
    <property type="match status" value="1"/>
</dbReference>
<keyword evidence="3" id="KW-1003">Cell membrane</keyword>
<feature type="transmembrane region" description="Helical" evidence="7">
    <location>
        <begin position="104"/>
        <end position="125"/>
    </location>
</feature>
<evidence type="ECO:0000256" key="2">
    <source>
        <dbReference type="ARBA" id="ARBA00022448"/>
    </source>
</evidence>
<dbReference type="CDD" id="cd17324">
    <property type="entry name" value="MFS_NepI_like"/>
    <property type="match status" value="1"/>
</dbReference>
<sequence length="385" mass="40252">MENTRNSKKNAPLLLLMATVTLLAILCELVPSGVLPQMSEAFGVSTAKAGGLVGSYAIASAIFGLPLVAWTVPFERRRLLVILLLGFAVANGVVALAPNYEVALAGRFLGGICAGTLWPMITAYGMALVDEGDQGRAVAIIMSGITVGMSLGLPLMTWIGTKFSYRASFFVLAVAPAVIAAASRAALPKVAGEARSKGNSPLSMLQNPGVLVMIALTFLAVGANYGVYTYVTNLVAEVNYLGVAVAQLFFGAGSILAVILSMIYIDRHLYGMFVVLYLSGAATMAAFCFGGSVILFHAAFVLWGLGFGAMSSMFQTATARQVTEGVAVANAVQSMAFNFAIMAGTTAAGILLEKEGTRPILLAAMALLLVGLAMTVVNKKRFERH</sequence>
<dbReference type="PANTHER" id="PTHR43124:SF3">
    <property type="entry name" value="CHLORAMPHENICOL EFFLUX PUMP RV0191"/>
    <property type="match status" value="1"/>
</dbReference>
<dbReference type="InterPro" id="IPR020846">
    <property type="entry name" value="MFS_dom"/>
</dbReference>
<evidence type="ECO:0000256" key="4">
    <source>
        <dbReference type="ARBA" id="ARBA00022692"/>
    </source>
</evidence>
<keyword evidence="10" id="KW-1185">Reference proteome</keyword>
<dbReference type="Pfam" id="PF07690">
    <property type="entry name" value="MFS_1"/>
    <property type="match status" value="1"/>
</dbReference>
<feature type="transmembrane region" description="Helical" evidence="7">
    <location>
        <begin position="326"/>
        <end position="352"/>
    </location>
</feature>
<keyword evidence="6 7" id="KW-0472">Membrane</keyword>
<feature type="transmembrane region" description="Helical" evidence="7">
    <location>
        <begin position="165"/>
        <end position="187"/>
    </location>
</feature>
<dbReference type="RefSeq" id="WP_267303883.1">
    <property type="nucleotide sequence ID" value="NZ_JAOQJD010000012.1"/>
</dbReference>
<accession>A0ABV1J6C2</accession>
<feature type="domain" description="Major facilitator superfamily (MFS) profile" evidence="8">
    <location>
        <begin position="13"/>
        <end position="381"/>
    </location>
</feature>
<feature type="transmembrane region" description="Helical" evidence="7">
    <location>
        <begin position="51"/>
        <end position="72"/>
    </location>
</feature>
<feature type="transmembrane region" description="Helical" evidence="7">
    <location>
        <begin position="79"/>
        <end position="98"/>
    </location>
</feature>
<dbReference type="InterPro" id="IPR050189">
    <property type="entry name" value="MFS_Efflux_Transporters"/>
</dbReference>
<dbReference type="InterPro" id="IPR036259">
    <property type="entry name" value="MFS_trans_sf"/>
</dbReference>
<dbReference type="PANTHER" id="PTHR43124">
    <property type="entry name" value="PURINE EFFLUX PUMP PBUE"/>
    <property type="match status" value="1"/>
</dbReference>
<dbReference type="PROSITE" id="PS50850">
    <property type="entry name" value="MFS"/>
    <property type="match status" value="1"/>
</dbReference>
<dbReference type="Gene3D" id="1.20.1250.20">
    <property type="entry name" value="MFS general substrate transporter like domains"/>
    <property type="match status" value="1"/>
</dbReference>
<evidence type="ECO:0000313" key="9">
    <source>
        <dbReference type="EMBL" id="MEQ3353744.1"/>
    </source>
</evidence>
<feature type="transmembrane region" description="Helical" evidence="7">
    <location>
        <begin position="358"/>
        <end position="377"/>
    </location>
</feature>
<comment type="caution">
    <text evidence="9">The sequence shown here is derived from an EMBL/GenBank/DDBJ whole genome shotgun (WGS) entry which is preliminary data.</text>
</comment>
<keyword evidence="2" id="KW-0813">Transport</keyword>
<keyword evidence="4 7" id="KW-0812">Transmembrane</keyword>
<feature type="transmembrane region" description="Helical" evidence="7">
    <location>
        <begin position="269"/>
        <end position="287"/>
    </location>
</feature>
<organism evidence="9 10">
    <name type="scientific">Aedoeadaptatus acetigenes</name>
    <dbReference type="NCBI Taxonomy" id="2981723"/>
    <lineage>
        <taxon>Bacteria</taxon>
        <taxon>Bacillati</taxon>
        <taxon>Bacillota</taxon>
        <taxon>Tissierellia</taxon>
        <taxon>Tissierellales</taxon>
        <taxon>Peptoniphilaceae</taxon>
        <taxon>Aedoeadaptatus</taxon>
    </lineage>
</organism>
<evidence type="ECO:0000259" key="8">
    <source>
        <dbReference type="PROSITE" id="PS50850"/>
    </source>
</evidence>
<feature type="transmembrane region" description="Helical" evidence="7">
    <location>
        <begin position="240"/>
        <end position="262"/>
    </location>
</feature>
<feature type="transmembrane region" description="Helical" evidence="7">
    <location>
        <begin position="208"/>
        <end position="228"/>
    </location>
</feature>
<evidence type="ECO:0000256" key="6">
    <source>
        <dbReference type="ARBA" id="ARBA00023136"/>
    </source>
</evidence>
<evidence type="ECO:0000256" key="1">
    <source>
        <dbReference type="ARBA" id="ARBA00004651"/>
    </source>
</evidence>
<proteinExistence type="predicted"/>
<comment type="subcellular location">
    <subcellularLocation>
        <location evidence="1">Cell membrane</location>
        <topology evidence="1">Multi-pass membrane protein</topology>
    </subcellularLocation>
</comment>
<evidence type="ECO:0000256" key="3">
    <source>
        <dbReference type="ARBA" id="ARBA00022475"/>
    </source>
</evidence>
<protein>
    <submittedName>
        <fullName evidence="9">MFS transporter</fullName>
    </submittedName>
</protein>
<dbReference type="EMBL" id="JBBNPS010000012">
    <property type="protein sequence ID" value="MEQ3353744.1"/>
    <property type="molecule type" value="Genomic_DNA"/>
</dbReference>
<evidence type="ECO:0000256" key="5">
    <source>
        <dbReference type="ARBA" id="ARBA00022989"/>
    </source>
</evidence>
<evidence type="ECO:0000256" key="7">
    <source>
        <dbReference type="SAM" id="Phobius"/>
    </source>
</evidence>
<keyword evidence="5 7" id="KW-1133">Transmembrane helix</keyword>
<feature type="transmembrane region" description="Helical" evidence="7">
    <location>
        <begin position="137"/>
        <end position="159"/>
    </location>
</feature>
<reference evidence="9 10" key="1">
    <citation type="submission" date="2024-04" db="EMBL/GenBank/DDBJ databases">
        <title>Human intestinal bacterial collection.</title>
        <authorList>
            <person name="Pauvert C."/>
            <person name="Hitch T.C.A."/>
            <person name="Clavel T."/>
        </authorList>
    </citation>
    <scope>NUCLEOTIDE SEQUENCE [LARGE SCALE GENOMIC DNA]</scope>
    <source>
        <strain evidence="9 10">CLA-SR-H026</strain>
    </source>
</reference>
<gene>
    <name evidence="9" type="ORF">AAA081_05435</name>
</gene>